<comment type="similarity">
    <text evidence="3 10 13">Belongs to the phosphoglycerate kinase family.</text>
</comment>
<proteinExistence type="inferred from homology"/>
<evidence type="ECO:0000256" key="4">
    <source>
        <dbReference type="ARBA" id="ARBA00013061"/>
    </source>
</evidence>
<comment type="subcellular location">
    <subcellularLocation>
        <location evidence="10">Cytoplasm</location>
    </subcellularLocation>
</comment>
<dbReference type="PRINTS" id="PR00477">
    <property type="entry name" value="PHGLYCKINASE"/>
</dbReference>
<dbReference type="GO" id="GO:0006094">
    <property type="term" value="P:gluconeogenesis"/>
    <property type="evidence" value="ECO:0007669"/>
    <property type="project" value="TreeGrafter"/>
</dbReference>
<comment type="subunit">
    <text evidence="10">Monomer.</text>
</comment>
<keyword evidence="7 10" id="KW-0418">Kinase</keyword>
<name>A0A1F6Y447_9BACT</name>
<sequence>MRSIKQIENIEGKTVLLRVDFNVPIKNGKVEDDFRIIKSLPTISFVLEKGAKIVLITHLGKDGSDSLEPVIKRFWEVAKFPKDKIEFYENVRKFPGEEKNDPSFAKKLAALGDIYVNDAFPVSHRPHASIVGIPKYLPSYAGLQLEEEVKNLSRAFQKPEHPFLFILGGAKFSTKIPLIEKYLELADQVFIGGALANDFLKATGYEVGKSLVDDTNYGIEKVLKNKKLILPVDVVVKSGEILINKKSDEVGKEENILDIGSETVKNLASLIQDSKFILWNGPLGKYEEGGGNSTKEILKLVADSKALSIIGGGDTVALISEMNMEDKFSSVSTGGGATLEFLANGTLPGIKALE</sequence>
<gene>
    <name evidence="10" type="primary">pgk</name>
    <name evidence="14" type="ORF">A3I23_02565</name>
</gene>
<evidence type="ECO:0000256" key="6">
    <source>
        <dbReference type="ARBA" id="ARBA00022741"/>
    </source>
</evidence>
<evidence type="ECO:0000256" key="12">
    <source>
        <dbReference type="PIRSR" id="PIRSR000724-2"/>
    </source>
</evidence>
<comment type="caution">
    <text evidence="14">The sequence shown here is derived from an EMBL/GenBank/DDBJ whole genome shotgun (WGS) entry which is preliminary data.</text>
</comment>
<comment type="catalytic activity">
    <reaction evidence="1 10 13">
        <text>(2R)-3-phosphoglycerate + ATP = (2R)-3-phospho-glyceroyl phosphate + ADP</text>
        <dbReference type="Rhea" id="RHEA:14801"/>
        <dbReference type="ChEBI" id="CHEBI:30616"/>
        <dbReference type="ChEBI" id="CHEBI:57604"/>
        <dbReference type="ChEBI" id="CHEBI:58272"/>
        <dbReference type="ChEBI" id="CHEBI:456216"/>
        <dbReference type="EC" id="2.7.2.3"/>
    </reaction>
</comment>
<dbReference type="GO" id="GO:0004618">
    <property type="term" value="F:phosphoglycerate kinase activity"/>
    <property type="evidence" value="ECO:0007669"/>
    <property type="project" value="UniProtKB-UniRule"/>
</dbReference>
<dbReference type="PIRSF" id="PIRSF000724">
    <property type="entry name" value="Pgk"/>
    <property type="match status" value="1"/>
</dbReference>
<keyword evidence="6 10" id="KW-0547">Nucleotide-binding</keyword>
<evidence type="ECO:0000313" key="14">
    <source>
        <dbReference type="EMBL" id="OGJ01144.1"/>
    </source>
</evidence>
<dbReference type="AlphaFoldDB" id="A0A1F6Y447"/>
<dbReference type="Gene3D" id="3.40.50.1260">
    <property type="entry name" value="Phosphoglycerate kinase, N-terminal domain"/>
    <property type="match status" value="3"/>
</dbReference>
<dbReference type="PANTHER" id="PTHR11406">
    <property type="entry name" value="PHOSPHOGLYCERATE KINASE"/>
    <property type="match status" value="1"/>
</dbReference>
<evidence type="ECO:0000256" key="9">
    <source>
        <dbReference type="ARBA" id="ARBA00023152"/>
    </source>
</evidence>
<evidence type="ECO:0000256" key="7">
    <source>
        <dbReference type="ARBA" id="ARBA00022777"/>
    </source>
</evidence>
<feature type="binding site" evidence="11">
    <location>
        <position position="92"/>
    </location>
    <ligand>
        <name>(2R)-3-phosphoglycerate</name>
        <dbReference type="ChEBI" id="CHEBI:58272"/>
    </ligand>
</feature>
<accession>A0A1F6Y447</accession>
<keyword evidence="8 10" id="KW-0067">ATP-binding</keyword>
<evidence type="ECO:0000256" key="8">
    <source>
        <dbReference type="ARBA" id="ARBA00022840"/>
    </source>
</evidence>
<evidence type="ECO:0000256" key="1">
    <source>
        <dbReference type="ARBA" id="ARBA00000642"/>
    </source>
</evidence>
<comment type="pathway">
    <text evidence="2 10">Carbohydrate degradation; glycolysis; pyruvate from D-glyceraldehyde 3-phosphate: step 2/5.</text>
</comment>
<feature type="binding site" evidence="10 12">
    <location>
        <position position="175"/>
    </location>
    <ligand>
        <name>ATP</name>
        <dbReference type="ChEBI" id="CHEBI:30616"/>
    </ligand>
</feature>
<dbReference type="SUPFAM" id="SSF53748">
    <property type="entry name" value="Phosphoglycerate kinase"/>
    <property type="match status" value="1"/>
</dbReference>
<dbReference type="InterPro" id="IPR001576">
    <property type="entry name" value="Phosphoglycerate_kinase"/>
</dbReference>
<evidence type="ECO:0000256" key="11">
    <source>
        <dbReference type="PIRSR" id="PIRSR000724-1"/>
    </source>
</evidence>
<evidence type="ECO:0000256" key="13">
    <source>
        <dbReference type="RuleBase" id="RU000532"/>
    </source>
</evidence>
<dbReference type="GO" id="GO:0005524">
    <property type="term" value="F:ATP binding"/>
    <property type="evidence" value="ECO:0007669"/>
    <property type="project" value="UniProtKB-KW"/>
</dbReference>
<evidence type="ECO:0000313" key="15">
    <source>
        <dbReference type="Proteomes" id="UP000177693"/>
    </source>
</evidence>
<dbReference type="Pfam" id="PF00162">
    <property type="entry name" value="PGK"/>
    <property type="match status" value="1"/>
</dbReference>
<feature type="binding site" evidence="10 12">
    <location>
        <position position="287"/>
    </location>
    <ligand>
        <name>ATP</name>
        <dbReference type="ChEBI" id="CHEBI:30616"/>
    </ligand>
</feature>
<feature type="binding site" evidence="10">
    <location>
        <position position="35"/>
    </location>
    <ligand>
        <name>substrate</name>
    </ligand>
</feature>
<dbReference type="UniPathway" id="UPA00109">
    <property type="reaction ID" value="UER00185"/>
</dbReference>
<dbReference type="InterPro" id="IPR015911">
    <property type="entry name" value="Phosphoglycerate_kinase_CS"/>
</dbReference>
<evidence type="ECO:0000256" key="2">
    <source>
        <dbReference type="ARBA" id="ARBA00004838"/>
    </source>
</evidence>
<dbReference type="GO" id="GO:0005829">
    <property type="term" value="C:cytosol"/>
    <property type="evidence" value="ECO:0007669"/>
    <property type="project" value="TreeGrafter"/>
</dbReference>
<dbReference type="GO" id="GO:0043531">
    <property type="term" value="F:ADP binding"/>
    <property type="evidence" value="ECO:0007669"/>
    <property type="project" value="TreeGrafter"/>
</dbReference>
<comment type="caution">
    <text evidence="10">Lacks conserved residue(s) required for the propagation of feature annotation.</text>
</comment>
<dbReference type="PROSITE" id="PS00111">
    <property type="entry name" value="PGLYCERATE_KINASE"/>
    <property type="match status" value="1"/>
</dbReference>
<keyword evidence="9 10" id="KW-0324">Glycolysis</keyword>
<reference evidence="14 15" key="1">
    <citation type="journal article" date="2016" name="Nat. Commun.">
        <title>Thousands of microbial genomes shed light on interconnected biogeochemical processes in an aquifer system.</title>
        <authorList>
            <person name="Anantharaman K."/>
            <person name="Brown C.T."/>
            <person name="Hug L.A."/>
            <person name="Sharon I."/>
            <person name="Castelle C.J."/>
            <person name="Probst A.J."/>
            <person name="Thomas B.C."/>
            <person name="Singh A."/>
            <person name="Wilkins M.J."/>
            <person name="Karaoz U."/>
            <person name="Brodie E.L."/>
            <person name="Williams K.H."/>
            <person name="Hubbard S.S."/>
            <person name="Banfield J.F."/>
        </authorList>
    </citation>
    <scope>NUCLEOTIDE SEQUENCE [LARGE SCALE GENOMIC DNA]</scope>
</reference>
<dbReference type="GO" id="GO:0006096">
    <property type="term" value="P:glycolytic process"/>
    <property type="evidence" value="ECO:0007669"/>
    <property type="project" value="UniProtKB-UniRule"/>
</dbReference>
<dbReference type="InterPro" id="IPR015824">
    <property type="entry name" value="Phosphoglycerate_kinase_N"/>
</dbReference>
<dbReference type="EMBL" id="MFVL01000023">
    <property type="protein sequence ID" value="OGJ01144.1"/>
    <property type="molecule type" value="Genomic_DNA"/>
</dbReference>
<dbReference type="HAMAP" id="MF_00145">
    <property type="entry name" value="Phosphoglyc_kinase"/>
    <property type="match status" value="1"/>
</dbReference>
<dbReference type="Proteomes" id="UP000177693">
    <property type="component" value="Unassembled WGS sequence"/>
</dbReference>
<feature type="binding site" evidence="10 11">
    <location>
        <begin position="58"/>
        <end position="61"/>
    </location>
    <ligand>
        <name>substrate</name>
    </ligand>
</feature>
<feature type="binding site" evidence="11">
    <location>
        <position position="35"/>
    </location>
    <ligand>
        <name>(2R)-3-phosphoglycerate</name>
        <dbReference type="ChEBI" id="CHEBI:58272"/>
    </ligand>
</feature>
<feature type="binding site" evidence="10">
    <location>
        <position position="92"/>
    </location>
    <ligand>
        <name>substrate</name>
    </ligand>
</feature>
<protein>
    <recommendedName>
        <fullName evidence="4 10">Phosphoglycerate kinase</fullName>
        <ecNumber evidence="4 10">2.7.2.3</ecNumber>
    </recommendedName>
</protein>
<feature type="binding site" evidence="10">
    <location>
        <position position="125"/>
    </location>
    <ligand>
        <name>substrate</name>
    </ligand>
</feature>
<keyword evidence="10" id="KW-0963">Cytoplasm</keyword>
<evidence type="ECO:0000256" key="3">
    <source>
        <dbReference type="ARBA" id="ARBA00008982"/>
    </source>
</evidence>
<dbReference type="PANTHER" id="PTHR11406:SF23">
    <property type="entry name" value="PHOSPHOGLYCERATE KINASE 1, CHLOROPLASTIC-RELATED"/>
    <property type="match status" value="1"/>
</dbReference>
<dbReference type="EC" id="2.7.2.3" evidence="4 10"/>
<keyword evidence="5 10" id="KW-0808">Transferase</keyword>
<dbReference type="FunFam" id="3.40.50.1260:FF:000031">
    <property type="entry name" value="Phosphoglycerate kinase 1"/>
    <property type="match status" value="1"/>
</dbReference>
<evidence type="ECO:0000256" key="5">
    <source>
        <dbReference type="ARBA" id="ARBA00022679"/>
    </source>
</evidence>
<feature type="binding site" evidence="11">
    <location>
        <position position="125"/>
    </location>
    <ligand>
        <name>(2R)-3-phosphoglycerate</name>
        <dbReference type="ChEBI" id="CHEBI:58272"/>
    </ligand>
</feature>
<feature type="binding site" evidence="10 11">
    <location>
        <begin position="20"/>
        <end position="22"/>
    </location>
    <ligand>
        <name>substrate</name>
    </ligand>
</feature>
<evidence type="ECO:0000256" key="10">
    <source>
        <dbReference type="HAMAP-Rule" id="MF_00145"/>
    </source>
</evidence>
<feature type="binding site" evidence="10 12">
    <location>
        <begin position="312"/>
        <end position="315"/>
    </location>
    <ligand>
        <name>ATP</name>
        <dbReference type="ChEBI" id="CHEBI:30616"/>
    </ligand>
</feature>
<organism evidence="14 15">
    <name type="scientific">Candidatus Nomurabacteria bacterium RIFCSPLOWO2_02_FULL_40_67</name>
    <dbReference type="NCBI Taxonomy" id="1801787"/>
    <lineage>
        <taxon>Bacteria</taxon>
        <taxon>Candidatus Nomuraibacteriota</taxon>
    </lineage>
</organism>
<dbReference type="InterPro" id="IPR036043">
    <property type="entry name" value="Phosphoglycerate_kinase_sf"/>
</dbReference>